<feature type="transmembrane region" description="Helical" evidence="8">
    <location>
        <begin position="188"/>
        <end position="208"/>
    </location>
</feature>
<dbReference type="EMBL" id="BLIV01000005">
    <property type="protein sequence ID" value="GFE51077.1"/>
    <property type="molecule type" value="Genomic_DNA"/>
</dbReference>
<protein>
    <submittedName>
        <fullName evidence="11">Multidrug ABC transporter ATP-binding protein</fullName>
    </submittedName>
</protein>
<dbReference type="InterPro" id="IPR017871">
    <property type="entry name" value="ABC_transporter-like_CS"/>
</dbReference>
<keyword evidence="4 11" id="KW-0067">ATP-binding</keyword>
<dbReference type="Pfam" id="PF00664">
    <property type="entry name" value="ABC_membrane"/>
    <property type="match status" value="1"/>
</dbReference>
<evidence type="ECO:0000259" key="9">
    <source>
        <dbReference type="PROSITE" id="PS50893"/>
    </source>
</evidence>
<evidence type="ECO:0000313" key="12">
    <source>
        <dbReference type="Proteomes" id="UP000436522"/>
    </source>
</evidence>
<reference evidence="11 12" key="1">
    <citation type="submission" date="2019-12" db="EMBL/GenBank/DDBJ databases">
        <title>Roseobacter cerasinus sp. nov., isolated from seawater around aquaculture.</title>
        <authorList>
            <person name="Muramatsu S."/>
            <person name="Takabe Y."/>
            <person name="Mori K."/>
            <person name="Takaichi S."/>
            <person name="Hanada S."/>
        </authorList>
    </citation>
    <scope>NUCLEOTIDE SEQUENCE [LARGE SCALE GENOMIC DNA]</scope>
    <source>
        <strain evidence="11 12">AI77</strain>
    </source>
</reference>
<dbReference type="Gene3D" id="3.40.50.300">
    <property type="entry name" value="P-loop containing nucleotide triphosphate hydrolases"/>
    <property type="match status" value="1"/>
</dbReference>
<accession>A0A640VTD3</accession>
<evidence type="ECO:0000256" key="2">
    <source>
        <dbReference type="ARBA" id="ARBA00022692"/>
    </source>
</evidence>
<dbReference type="GO" id="GO:0140359">
    <property type="term" value="F:ABC-type transporter activity"/>
    <property type="evidence" value="ECO:0007669"/>
    <property type="project" value="InterPro"/>
</dbReference>
<keyword evidence="12" id="KW-1185">Reference proteome</keyword>
<dbReference type="OrthoDB" id="9808328at2"/>
<dbReference type="PROSITE" id="PS50929">
    <property type="entry name" value="ABC_TM1F"/>
    <property type="match status" value="1"/>
</dbReference>
<dbReference type="PROSITE" id="PS00211">
    <property type="entry name" value="ABC_TRANSPORTER_1"/>
    <property type="match status" value="1"/>
</dbReference>
<evidence type="ECO:0000256" key="8">
    <source>
        <dbReference type="SAM" id="Phobius"/>
    </source>
</evidence>
<dbReference type="Proteomes" id="UP000436522">
    <property type="component" value="Unassembled WGS sequence"/>
</dbReference>
<dbReference type="PANTHER" id="PTHR24221:SF203">
    <property type="entry name" value="ATP-BINDING_PERMEASE FUSION ABC TRANSPORTER-RELATED"/>
    <property type="match status" value="1"/>
</dbReference>
<keyword evidence="3" id="KW-0547">Nucleotide-binding</keyword>
<feature type="domain" description="ABC transmembrane type-1" evidence="10">
    <location>
        <begin position="41"/>
        <end position="327"/>
    </location>
</feature>
<evidence type="ECO:0000313" key="11">
    <source>
        <dbReference type="EMBL" id="GFE51077.1"/>
    </source>
</evidence>
<comment type="caution">
    <text evidence="11">The sequence shown here is derived from an EMBL/GenBank/DDBJ whole genome shotgun (WGS) entry which is preliminary data.</text>
</comment>
<dbReference type="PANTHER" id="PTHR24221">
    <property type="entry name" value="ATP-BINDING CASSETTE SUB-FAMILY B"/>
    <property type="match status" value="1"/>
</dbReference>
<keyword evidence="5 8" id="KW-1133">Transmembrane helix</keyword>
<feature type="transmembrane region" description="Helical" evidence="8">
    <location>
        <begin position="301"/>
        <end position="323"/>
    </location>
</feature>
<dbReference type="InterPro" id="IPR011527">
    <property type="entry name" value="ABC1_TM_dom"/>
</dbReference>
<feature type="domain" description="ABC transporter" evidence="9">
    <location>
        <begin position="361"/>
        <end position="600"/>
    </location>
</feature>
<dbReference type="InterPro" id="IPR027417">
    <property type="entry name" value="P-loop_NTPase"/>
</dbReference>
<dbReference type="SUPFAM" id="SSF90123">
    <property type="entry name" value="ABC transporter transmembrane region"/>
    <property type="match status" value="1"/>
</dbReference>
<organism evidence="11 12">
    <name type="scientific">Roseobacter cerasinus</name>
    <dbReference type="NCBI Taxonomy" id="2602289"/>
    <lineage>
        <taxon>Bacteria</taxon>
        <taxon>Pseudomonadati</taxon>
        <taxon>Pseudomonadota</taxon>
        <taxon>Alphaproteobacteria</taxon>
        <taxon>Rhodobacterales</taxon>
        <taxon>Roseobacteraceae</taxon>
        <taxon>Roseobacter</taxon>
    </lineage>
</organism>
<name>A0A640VTD3_9RHOB</name>
<dbReference type="GO" id="GO:0005886">
    <property type="term" value="C:plasma membrane"/>
    <property type="evidence" value="ECO:0007669"/>
    <property type="project" value="UniProtKB-SubCell"/>
</dbReference>
<comment type="subcellular location">
    <subcellularLocation>
        <location evidence="1">Cell membrane</location>
        <topology evidence="1">Multi-pass membrane protein</topology>
    </subcellularLocation>
</comment>
<dbReference type="InterPro" id="IPR039421">
    <property type="entry name" value="Type_1_exporter"/>
</dbReference>
<keyword evidence="2 8" id="KW-0812">Transmembrane</keyword>
<dbReference type="RefSeq" id="WP_159978433.1">
    <property type="nucleotide sequence ID" value="NZ_BLIV01000005.1"/>
</dbReference>
<sequence>MFRFFESRIDPFAAPPEDTPPATVIGFIRSQLAPYRRWLPWVALTGLLAALIETALIFYSGRLIDLMAASGPNAFWADHWGETLLVLGFVLLVRPAVVGLNHLLLEQTLSSNLQEQIRWRAHRHLLRQSVGFFQTEFAGRLSARVMQMGPAVQDNVHMSFEALWYSLTYVLGAAVILSQIDIRLAVPLMLWVVGYVAFVRFVAARVGVASERWAQARSRTAGRIVDAYSNIETVKLFSGAAQEETYALTALRRLRLRFQKFLRMMTALAFGLNAINGVLIVIVVGPAVWLWTHGNVSLGEVAAAAALTIRLNGMSSWILWVTVRLFENGGMIREGLQSIAAPVEIADAPGAVALPRRGAEIRIENLSHHYGKDMGGLTDITLTIPEGQRVGLVGPSGAGKSTLVKLLMRFHEIEQGRILINGHPINTVTQNSLRQRIGMVSQDTSLLHRSVRENILYGRAETTEAEMIRAAKQARAHEFIMQLQDHEGRRGYDTQVGERGVTLSGGQRQRIAIARVILKNAPILILDEATSALDSAVEAEVQEALQNVMTGKTVIAIAHRLSTIARMDRIIVLDKGRIVGDGTHEALLRAGGLYSDLWLRQSGATLEAQ</sequence>
<evidence type="ECO:0000256" key="1">
    <source>
        <dbReference type="ARBA" id="ARBA00004651"/>
    </source>
</evidence>
<dbReference type="GO" id="GO:0005524">
    <property type="term" value="F:ATP binding"/>
    <property type="evidence" value="ECO:0007669"/>
    <property type="project" value="UniProtKB-KW"/>
</dbReference>
<feature type="transmembrane region" description="Helical" evidence="8">
    <location>
        <begin position="38"/>
        <end position="64"/>
    </location>
</feature>
<feature type="transmembrane region" description="Helical" evidence="8">
    <location>
        <begin position="84"/>
        <end position="105"/>
    </location>
</feature>
<evidence type="ECO:0000256" key="6">
    <source>
        <dbReference type="ARBA" id="ARBA00023136"/>
    </source>
</evidence>
<dbReference type="InterPro" id="IPR003439">
    <property type="entry name" value="ABC_transporter-like_ATP-bd"/>
</dbReference>
<feature type="transmembrane region" description="Helical" evidence="8">
    <location>
        <begin position="162"/>
        <end position="182"/>
    </location>
</feature>
<dbReference type="GO" id="GO:0016887">
    <property type="term" value="F:ATP hydrolysis activity"/>
    <property type="evidence" value="ECO:0007669"/>
    <property type="project" value="InterPro"/>
</dbReference>
<proteinExistence type="predicted"/>
<evidence type="ECO:0000256" key="4">
    <source>
        <dbReference type="ARBA" id="ARBA00022840"/>
    </source>
</evidence>
<feature type="transmembrane region" description="Helical" evidence="8">
    <location>
        <begin position="261"/>
        <end position="289"/>
    </location>
</feature>
<dbReference type="SUPFAM" id="SSF52540">
    <property type="entry name" value="P-loop containing nucleoside triphosphate hydrolases"/>
    <property type="match status" value="1"/>
</dbReference>
<dbReference type="SMART" id="SM00382">
    <property type="entry name" value="AAA"/>
    <property type="match status" value="1"/>
</dbReference>
<evidence type="ECO:0000256" key="7">
    <source>
        <dbReference type="ARBA" id="ARBA00024725"/>
    </source>
</evidence>
<dbReference type="GO" id="GO:0034040">
    <property type="term" value="F:ATPase-coupled lipid transmembrane transporter activity"/>
    <property type="evidence" value="ECO:0007669"/>
    <property type="project" value="TreeGrafter"/>
</dbReference>
<gene>
    <name evidence="11" type="ORF">So717_28300</name>
</gene>
<dbReference type="Pfam" id="PF00005">
    <property type="entry name" value="ABC_tran"/>
    <property type="match status" value="1"/>
</dbReference>
<dbReference type="InterPro" id="IPR036640">
    <property type="entry name" value="ABC1_TM_sf"/>
</dbReference>
<dbReference type="Gene3D" id="1.20.1560.10">
    <property type="entry name" value="ABC transporter type 1, transmembrane domain"/>
    <property type="match status" value="1"/>
</dbReference>
<evidence type="ECO:0000256" key="3">
    <source>
        <dbReference type="ARBA" id="ARBA00022741"/>
    </source>
</evidence>
<evidence type="ECO:0000259" key="10">
    <source>
        <dbReference type="PROSITE" id="PS50929"/>
    </source>
</evidence>
<dbReference type="FunFam" id="3.40.50.300:FF:000218">
    <property type="entry name" value="Multidrug ABC transporter ATP-binding protein"/>
    <property type="match status" value="1"/>
</dbReference>
<dbReference type="InterPro" id="IPR003593">
    <property type="entry name" value="AAA+_ATPase"/>
</dbReference>
<evidence type="ECO:0000256" key="5">
    <source>
        <dbReference type="ARBA" id="ARBA00022989"/>
    </source>
</evidence>
<dbReference type="PROSITE" id="PS50893">
    <property type="entry name" value="ABC_TRANSPORTER_2"/>
    <property type="match status" value="1"/>
</dbReference>
<dbReference type="AlphaFoldDB" id="A0A640VTD3"/>
<comment type="function">
    <text evidence="7">Part of an ABC transporter complex. Transmembrane domains (TMD) form a pore in the inner membrane and the ATP-binding domain (NBD) is responsible for energy generation.</text>
</comment>
<keyword evidence="6 8" id="KW-0472">Membrane</keyword>